<dbReference type="AlphaFoldDB" id="A0A832ZVA0"/>
<name>A0A832ZVA0_CALS0</name>
<dbReference type="FunFam" id="3.30.420.60:FF:000003">
    <property type="entry name" value="Peptide chain release factor subunit 1"/>
    <property type="match status" value="1"/>
</dbReference>
<dbReference type="EMBL" id="DQVM01000007">
    <property type="protein sequence ID" value="HIQ28987.1"/>
    <property type="molecule type" value="Genomic_DNA"/>
</dbReference>
<evidence type="ECO:0000256" key="8">
    <source>
        <dbReference type="ARBA" id="ARBA00031168"/>
    </source>
</evidence>
<comment type="subunit">
    <text evidence="4 9">Heterodimer of two subunits, one of which binds GTP.</text>
</comment>
<dbReference type="InterPro" id="IPR005142">
    <property type="entry name" value="eRF1_3"/>
</dbReference>
<evidence type="ECO:0000259" key="10">
    <source>
        <dbReference type="SMART" id="SM01194"/>
    </source>
</evidence>
<comment type="caution">
    <text evidence="11">The sequence shown here is derived from an EMBL/GenBank/DDBJ whole genome shotgun (WGS) entry which is preliminary data.</text>
</comment>
<dbReference type="Pfam" id="PF03465">
    <property type="entry name" value="eRF1_3"/>
    <property type="match status" value="1"/>
</dbReference>
<dbReference type="SMART" id="SM01194">
    <property type="entry name" value="eRF1_1"/>
    <property type="match status" value="1"/>
</dbReference>
<comment type="subcellular location">
    <subcellularLocation>
        <location evidence="2 9">Cytoplasm</location>
    </subcellularLocation>
</comment>
<keyword evidence="7 9" id="KW-0648">Protein biosynthesis</keyword>
<dbReference type="Gene3D" id="3.30.420.60">
    <property type="entry name" value="eRF1 domain 2"/>
    <property type="match status" value="1"/>
</dbReference>
<dbReference type="GO" id="GO:0005737">
    <property type="term" value="C:cytoplasm"/>
    <property type="evidence" value="ECO:0007669"/>
    <property type="project" value="UniProtKB-SubCell"/>
</dbReference>
<dbReference type="HAMAP" id="MF_00424">
    <property type="entry name" value="Rel_fact_arch_1"/>
    <property type="match status" value="1"/>
</dbReference>
<proteinExistence type="inferred from homology"/>
<evidence type="ECO:0000256" key="1">
    <source>
        <dbReference type="ARBA" id="ARBA00002832"/>
    </source>
</evidence>
<dbReference type="InterPro" id="IPR004403">
    <property type="entry name" value="Peptide_chain-rel_eRF1/aRF1"/>
</dbReference>
<dbReference type="InterPro" id="IPR024049">
    <property type="entry name" value="eRF1_1_sf"/>
</dbReference>
<protein>
    <recommendedName>
        <fullName evidence="5 9">Peptide chain release factor subunit 1</fullName>
    </recommendedName>
    <alternativeName>
        <fullName evidence="8 9">Translation termination factor aRF1</fullName>
    </alternativeName>
</protein>
<comment type="function">
    <text evidence="1 9">Directs the termination of nascent peptide synthesis (translation) in response to the termination codons UAA, UAG and UGA.</text>
</comment>
<evidence type="ECO:0000256" key="2">
    <source>
        <dbReference type="ARBA" id="ARBA00004496"/>
    </source>
</evidence>
<evidence type="ECO:0000256" key="6">
    <source>
        <dbReference type="ARBA" id="ARBA00022490"/>
    </source>
</evidence>
<dbReference type="Pfam" id="PF03464">
    <property type="entry name" value="eRF1_2"/>
    <property type="match status" value="1"/>
</dbReference>
<dbReference type="Pfam" id="PF03463">
    <property type="entry name" value="eRF1_1"/>
    <property type="match status" value="1"/>
</dbReference>
<feature type="domain" description="eRF1/Pelota-like N-terminal" evidence="10">
    <location>
        <begin position="1"/>
        <end position="139"/>
    </location>
</feature>
<dbReference type="FunFam" id="3.30.960.10:FF:000003">
    <property type="entry name" value="Peptide chain release factor subunit 1"/>
    <property type="match status" value="1"/>
</dbReference>
<dbReference type="NCBIfam" id="TIGR03676">
    <property type="entry name" value="aRF1_eRF1"/>
    <property type="match status" value="1"/>
</dbReference>
<dbReference type="SUPFAM" id="SSF55315">
    <property type="entry name" value="L30e-like"/>
    <property type="match status" value="1"/>
</dbReference>
<dbReference type="PANTHER" id="PTHR10113">
    <property type="entry name" value="PEPTIDE CHAIN RELEASE FACTOR SUBUNIT 1"/>
    <property type="match status" value="1"/>
</dbReference>
<gene>
    <name evidence="9 11" type="primary">prf1</name>
    <name evidence="11" type="ORF">EYH45_00305</name>
</gene>
<dbReference type="SUPFAM" id="SSF53137">
    <property type="entry name" value="Translational machinery components"/>
    <property type="match status" value="1"/>
</dbReference>
<evidence type="ECO:0000313" key="11">
    <source>
        <dbReference type="EMBL" id="HIQ28987.1"/>
    </source>
</evidence>
<dbReference type="InterPro" id="IPR005140">
    <property type="entry name" value="eRF1_Pelota-like_N"/>
</dbReference>
<dbReference type="InterPro" id="IPR042226">
    <property type="entry name" value="eFR1_2_sf"/>
</dbReference>
<dbReference type="Gene3D" id="3.30.1330.30">
    <property type="match status" value="1"/>
</dbReference>
<reference evidence="11" key="1">
    <citation type="journal article" date="2020" name="ISME J.">
        <title>Gammaproteobacteria mediating utilization of methyl-, sulfur- and petroleum organic compounds in deep ocean hydrothermal plumes.</title>
        <authorList>
            <person name="Zhou Z."/>
            <person name="Liu Y."/>
            <person name="Pan J."/>
            <person name="Cron B.R."/>
            <person name="Toner B.M."/>
            <person name="Anantharaman K."/>
            <person name="Breier J.A."/>
            <person name="Dick G.J."/>
            <person name="Li M."/>
        </authorList>
    </citation>
    <scope>NUCLEOTIDE SEQUENCE</scope>
    <source>
        <strain evidence="11">SZUA-1515</strain>
    </source>
</reference>
<organism evidence="11 12">
    <name type="scientific">Caldiarchaeum subterraneum</name>
    <dbReference type="NCBI Taxonomy" id="311458"/>
    <lineage>
        <taxon>Archaea</taxon>
        <taxon>Nitrososphaerota</taxon>
        <taxon>Candidatus Caldarchaeales</taxon>
        <taxon>Candidatus Caldarchaeaceae</taxon>
        <taxon>Candidatus Caldarchaeum</taxon>
    </lineage>
</organism>
<dbReference type="InterPro" id="IPR005141">
    <property type="entry name" value="eRF1_2"/>
</dbReference>
<dbReference type="SUPFAM" id="SSF55481">
    <property type="entry name" value="N-terminal domain of eukaryotic peptide chain release factor subunit 1, ERF1"/>
    <property type="match status" value="1"/>
</dbReference>
<sequence>MQLSKRDSVTLYKFRKMLEELERKQGRGTELVTLYIPPDKAISDVISYLRQEYATASNIKSKQTRKNVQDAIESAIQRLKLFSSPGPTGLVIFSGAIPQNGPGTERIEVYHITPPEPITTFLYRCDSRFHVELLKDLLREKDVYGIIAIDNEEAAVAVVKGRRIAEVKSFTSGVPGKHHAGGQSARRFERLREMNLNEFYKRVGEHANEIFLQYPEIKGVIIAGPGPTKEVFAKGDYLHYTLRKKIHLVDTAYSGESGIREAIAKSSDFLREIRLVEEQKMIQNLMNEITRTDSLAVYGEKQVRESLRKNMLDTLYIIEDLDRVEIILKCQNCGYEEALTLSEKEIQIEIPKKLSEKCPRCQNITLTVKESKMLIDVLISEAEDMGTKVELISQEHEMGEMFKRAFQGIAGLLRHRGKY</sequence>
<dbReference type="InterPro" id="IPR029064">
    <property type="entry name" value="Ribosomal_eL30-like_sf"/>
</dbReference>
<evidence type="ECO:0000313" key="12">
    <source>
        <dbReference type="Proteomes" id="UP000608579"/>
    </source>
</evidence>
<dbReference type="InterPro" id="IPR020918">
    <property type="entry name" value="Peptide_chain-rel_aRF1"/>
</dbReference>
<evidence type="ECO:0000256" key="5">
    <source>
        <dbReference type="ARBA" id="ARBA00019723"/>
    </source>
</evidence>
<dbReference type="Proteomes" id="UP000608579">
    <property type="component" value="Unassembled WGS sequence"/>
</dbReference>
<dbReference type="GO" id="GO:0016149">
    <property type="term" value="F:translation release factor activity, codon specific"/>
    <property type="evidence" value="ECO:0007669"/>
    <property type="project" value="UniProtKB-UniRule"/>
</dbReference>
<evidence type="ECO:0000256" key="3">
    <source>
        <dbReference type="ARBA" id="ARBA00005326"/>
    </source>
</evidence>
<comment type="similarity">
    <text evidence="3 9">Belongs to the eukaryotic release factor 1 family.</text>
</comment>
<evidence type="ECO:0000256" key="9">
    <source>
        <dbReference type="HAMAP-Rule" id="MF_00424"/>
    </source>
</evidence>
<evidence type="ECO:0000256" key="7">
    <source>
        <dbReference type="ARBA" id="ARBA00022917"/>
    </source>
</evidence>
<evidence type="ECO:0000256" key="4">
    <source>
        <dbReference type="ARBA" id="ARBA00011520"/>
    </source>
</evidence>
<dbReference type="Gene3D" id="3.30.960.10">
    <property type="entry name" value="eRF1 domain 1"/>
    <property type="match status" value="1"/>
</dbReference>
<keyword evidence="6 9" id="KW-0963">Cytoplasm</keyword>
<accession>A0A832ZVA0</accession>